<dbReference type="Pfam" id="PF13579">
    <property type="entry name" value="Glyco_trans_4_4"/>
    <property type="match status" value="1"/>
</dbReference>
<evidence type="ECO:0000313" key="6">
    <source>
        <dbReference type="Proteomes" id="UP001300496"/>
    </source>
</evidence>
<dbReference type="PANTHER" id="PTHR45947:SF3">
    <property type="entry name" value="SULFOQUINOVOSYL TRANSFERASE SQD2"/>
    <property type="match status" value="1"/>
</dbReference>
<comment type="caution">
    <text evidence="5">The sequence shown here is derived from an EMBL/GenBank/DDBJ whole genome shotgun (WGS) entry which is preliminary data.</text>
</comment>
<sequence>MRILVYPHDLGVGGSQLNAIELAAAVRDLGHEVVVFGRRGELNGRIDELGLEFVAAPPPGKRPSPATAAALTELVRTRRIDVLHGYEWPPTLDAVLAARRGARTAVVSTVMSMAVAPFIPHSVPLIVGTEQIADTEKHRGRVRVSVIEPPVDLAYNDIRDVHGVAEFRSRFGVDDRRLTLVMVTRLAHELKLEGILTAIEVVGRLAEETGLQLIVVGDGPAREVVRARADAVNARCGAGTIVLTGQLADPRPAYAVADIAFGMGGSALRALAYGAPLVVQGERGFWRALTPETVDGFLWQGWYGVDGGGEHGVENLERELRPLLRSPRQRTRLGAFGLELVRQRFALTRAADVQTHLYADAIAHPSRSAVASETAALVRYSRYYLSKRVRRALGTESADDFNARPVAGAARVRSAG</sequence>
<dbReference type="EMBL" id="JAODOR010000011">
    <property type="protein sequence ID" value="MCT9002629.1"/>
    <property type="molecule type" value="Genomic_DNA"/>
</dbReference>
<dbReference type="Proteomes" id="UP001300496">
    <property type="component" value="Unassembled WGS sequence"/>
</dbReference>
<reference evidence="5 6" key="1">
    <citation type="journal article" date="2024" name="Int. J. Syst. Evol. Microbiol.">
        <title>Microbacterium memoriense sp. nov., a member of the Actinomycetota from marine beach sediment of the north coast of Portugal.</title>
        <authorList>
            <person name="Santos J.D.N.D."/>
            <person name="Klimek D."/>
            <person name="Calusinska M."/>
            <person name="Lobo-da-Cunha A."/>
            <person name="Catita J."/>
            <person name="Goncalves H."/>
            <person name="Gonzalez I."/>
            <person name="Lage O.M."/>
        </authorList>
    </citation>
    <scope>NUCLEOTIDE SEQUENCE [LARGE SCALE GENOMIC DNA]</scope>
    <source>
        <strain evidence="5 6">PMIC_1C1B</strain>
    </source>
</reference>
<evidence type="ECO:0000256" key="3">
    <source>
        <dbReference type="ARBA" id="ARBA00022679"/>
    </source>
</evidence>
<gene>
    <name evidence="5" type="ORF">N4R40_09670</name>
</gene>
<feature type="domain" description="Glycosyltransferase subfamily 4-like N-terminal" evidence="4">
    <location>
        <begin position="14"/>
        <end position="114"/>
    </location>
</feature>
<dbReference type="InterPro" id="IPR028098">
    <property type="entry name" value="Glyco_trans_4-like_N"/>
</dbReference>
<evidence type="ECO:0000313" key="5">
    <source>
        <dbReference type="EMBL" id="MCT9002629.1"/>
    </source>
</evidence>
<keyword evidence="2" id="KW-0328">Glycosyltransferase</keyword>
<dbReference type="Pfam" id="PF13692">
    <property type="entry name" value="Glyco_trans_1_4"/>
    <property type="match status" value="1"/>
</dbReference>
<evidence type="ECO:0000256" key="2">
    <source>
        <dbReference type="ARBA" id="ARBA00022676"/>
    </source>
</evidence>
<evidence type="ECO:0000256" key="1">
    <source>
        <dbReference type="ARBA" id="ARBA00021292"/>
    </source>
</evidence>
<keyword evidence="3" id="KW-0808">Transferase</keyword>
<proteinExistence type="predicted"/>
<keyword evidence="6" id="KW-1185">Reference proteome</keyword>
<dbReference type="SUPFAM" id="SSF53756">
    <property type="entry name" value="UDP-Glycosyltransferase/glycogen phosphorylase"/>
    <property type="match status" value="1"/>
</dbReference>
<protein>
    <recommendedName>
        <fullName evidence="1">D-inositol 3-phosphate glycosyltransferase</fullName>
    </recommendedName>
</protein>
<dbReference type="PANTHER" id="PTHR45947">
    <property type="entry name" value="SULFOQUINOVOSYL TRANSFERASE SQD2"/>
    <property type="match status" value="1"/>
</dbReference>
<name>A0ABT2PDH1_9MICO</name>
<dbReference type="CDD" id="cd03801">
    <property type="entry name" value="GT4_PimA-like"/>
    <property type="match status" value="1"/>
</dbReference>
<dbReference type="RefSeq" id="WP_261607168.1">
    <property type="nucleotide sequence ID" value="NZ_JAODOR010000011.1"/>
</dbReference>
<evidence type="ECO:0000259" key="4">
    <source>
        <dbReference type="Pfam" id="PF13579"/>
    </source>
</evidence>
<organism evidence="5 6">
    <name type="scientific">Microbacterium memoriense</name>
    <dbReference type="NCBI Taxonomy" id="2978350"/>
    <lineage>
        <taxon>Bacteria</taxon>
        <taxon>Bacillati</taxon>
        <taxon>Actinomycetota</taxon>
        <taxon>Actinomycetes</taxon>
        <taxon>Micrococcales</taxon>
        <taxon>Microbacteriaceae</taxon>
        <taxon>Microbacterium</taxon>
    </lineage>
</organism>
<dbReference type="InterPro" id="IPR050194">
    <property type="entry name" value="Glycosyltransferase_grp1"/>
</dbReference>
<accession>A0ABT2PDH1</accession>
<dbReference type="Gene3D" id="3.40.50.2000">
    <property type="entry name" value="Glycogen Phosphorylase B"/>
    <property type="match status" value="2"/>
</dbReference>